<dbReference type="PROSITE" id="PS00194">
    <property type="entry name" value="THIOREDOXIN_1"/>
    <property type="match status" value="1"/>
</dbReference>
<dbReference type="InterPro" id="IPR036249">
    <property type="entry name" value="Thioredoxin-like_sf"/>
</dbReference>
<dbReference type="InterPro" id="IPR017937">
    <property type="entry name" value="Thioredoxin_CS"/>
</dbReference>
<dbReference type="InterPro" id="IPR013766">
    <property type="entry name" value="Thioredoxin_domain"/>
</dbReference>
<evidence type="ECO:0000256" key="5">
    <source>
        <dbReference type="SAM" id="Phobius"/>
    </source>
</evidence>
<keyword evidence="5" id="KW-1133">Transmembrane helix</keyword>
<keyword evidence="7" id="KW-0413">Isomerase</keyword>
<evidence type="ECO:0000259" key="6">
    <source>
        <dbReference type="PROSITE" id="PS51352"/>
    </source>
</evidence>
<feature type="domain" description="Thioredoxin" evidence="6">
    <location>
        <begin position="51"/>
        <end position="207"/>
    </location>
</feature>
<name>A0A1W2HB50_9BACT</name>
<keyword evidence="5" id="KW-0472">Membrane</keyword>
<evidence type="ECO:0000256" key="2">
    <source>
        <dbReference type="ARBA" id="ARBA00022748"/>
    </source>
</evidence>
<keyword evidence="3" id="KW-1015">Disulfide bond</keyword>
<evidence type="ECO:0000256" key="4">
    <source>
        <dbReference type="ARBA" id="ARBA00023284"/>
    </source>
</evidence>
<dbReference type="InterPro" id="IPR050553">
    <property type="entry name" value="Thioredoxin_ResA/DsbE_sf"/>
</dbReference>
<accession>A0A1W2HB50</accession>
<proteinExistence type="predicted"/>
<dbReference type="Gene3D" id="3.40.30.10">
    <property type="entry name" value="Glutaredoxin"/>
    <property type="match status" value="1"/>
</dbReference>
<evidence type="ECO:0000313" key="8">
    <source>
        <dbReference type="Proteomes" id="UP000192333"/>
    </source>
</evidence>
<dbReference type="SUPFAM" id="SSF52833">
    <property type="entry name" value="Thioredoxin-like"/>
    <property type="match status" value="1"/>
</dbReference>
<keyword evidence="5" id="KW-0812">Transmembrane</keyword>
<dbReference type="GO" id="GO:0016853">
    <property type="term" value="F:isomerase activity"/>
    <property type="evidence" value="ECO:0007669"/>
    <property type="project" value="UniProtKB-KW"/>
</dbReference>
<dbReference type="AlphaFoldDB" id="A0A1W2HB50"/>
<dbReference type="PANTHER" id="PTHR42852">
    <property type="entry name" value="THIOL:DISULFIDE INTERCHANGE PROTEIN DSBE"/>
    <property type="match status" value="1"/>
</dbReference>
<organism evidence="7 8">
    <name type="scientific">Aquiflexum balticum DSM 16537</name>
    <dbReference type="NCBI Taxonomy" id="758820"/>
    <lineage>
        <taxon>Bacteria</taxon>
        <taxon>Pseudomonadati</taxon>
        <taxon>Bacteroidota</taxon>
        <taxon>Cytophagia</taxon>
        <taxon>Cytophagales</taxon>
        <taxon>Cyclobacteriaceae</taxon>
        <taxon>Aquiflexum</taxon>
    </lineage>
</organism>
<dbReference type="STRING" id="758820.SAMN00777080_4776"/>
<dbReference type="CDD" id="cd02966">
    <property type="entry name" value="TlpA_like_family"/>
    <property type="match status" value="1"/>
</dbReference>
<comment type="subcellular location">
    <subcellularLocation>
        <location evidence="1">Cell envelope</location>
    </subcellularLocation>
</comment>
<dbReference type="GO" id="GO:0017004">
    <property type="term" value="P:cytochrome complex assembly"/>
    <property type="evidence" value="ECO:0007669"/>
    <property type="project" value="UniProtKB-KW"/>
</dbReference>
<dbReference type="Pfam" id="PF08534">
    <property type="entry name" value="Redoxin"/>
    <property type="match status" value="1"/>
</dbReference>
<dbReference type="InterPro" id="IPR013740">
    <property type="entry name" value="Redoxin"/>
</dbReference>
<gene>
    <name evidence="7" type="ORF">SAMN00777080_4776</name>
</gene>
<evidence type="ECO:0000256" key="3">
    <source>
        <dbReference type="ARBA" id="ARBA00023157"/>
    </source>
</evidence>
<reference evidence="8" key="1">
    <citation type="submission" date="2017-04" db="EMBL/GenBank/DDBJ databases">
        <authorList>
            <person name="Varghese N."/>
            <person name="Submissions S."/>
        </authorList>
    </citation>
    <scope>NUCLEOTIDE SEQUENCE [LARGE SCALE GENOMIC DNA]</scope>
    <source>
        <strain evidence="8">DSM 16537</strain>
    </source>
</reference>
<dbReference type="GO" id="GO:0030313">
    <property type="term" value="C:cell envelope"/>
    <property type="evidence" value="ECO:0007669"/>
    <property type="project" value="UniProtKB-SubCell"/>
</dbReference>
<dbReference type="Proteomes" id="UP000192333">
    <property type="component" value="Chromosome I"/>
</dbReference>
<keyword evidence="8" id="KW-1185">Reference proteome</keyword>
<dbReference type="PROSITE" id="PS51352">
    <property type="entry name" value="THIOREDOXIN_2"/>
    <property type="match status" value="1"/>
</dbReference>
<evidence type="ECO:0000313" key="7">
    <source>
        <dbReference type="EMBL" id="SMD46097.1"/>
    </source>
</evidence>
<protein>
    <submittedName>
        <fullName evidence="7">Thiol-disulfide isomerase or thioredoxin</fullName>
    </submittedName>
</protein>
<keyword evidence="2" id="KW-0201">Cytochrome c-type biogenesis</keyword>
<dbReference type="PANTHER" id="PTHR42852:SF6">
    <property type="entry name" value="THIOL:DISULFIDE INTERCHANGE PROTEIN DSBE"/>
    <property type="match status" value="1"/>
</dbReference>
<feature type="transmembrane region" description="Helical" evidence="5">
    <location>
        <begin position="20"/>
        <end position="38"/>
    </location>
</feature>
<dbReference type="EMBL" id="LT838813">
    <property type="protein sequence ID" value="SMD46097.1"/>
    <property type="molecule type" value="Genomic_DNA"/>
</dbReference>
<dbReference type="GO" id="GO:0016491">
    <property type="term" value="F:oxidoreductase activity"/>
    <property type="evidence" value="ECO:0007669"/>
    <property type="project" value="InterPro"/>
</dbReference>
<evidence type="ECO:0000256" key="1">
    <source>
        <dbReference type="ARBA" id="ARBA00004196"/>
    </source>
</evidence>
<sequence>MENAEESFTSTQMINKKTILFGLAFFGILAIIVYPTKFGRKIRQKTKMELLGTGLIQPKIEPNSLKAEEIGFNYEGSLLSIKGIPIKLEDFKGKTLFINIWASWCGPCRAEMPYINSLYEKLQENQNVEFLMIAIDEDFEKSKNYISGKNFIFPVYHAFEGLNSSLDTKSIPMTVVVNAEGKVIFKDKGMNNFDTEDFRTFLLTQRKTSK</sequence>
<keyword evidence="4" id="KW-0676">Redox-active center</keyword>